<organism evidence="2 3">
    <name type="scientific">Salmonella phage vB_SenTO17</name>
    <dbReference type="NCBI Taxonomy" id="2732254"/>
    <lineage>
        <taxon>Viruses</taxon>
        <taxon>Duplodnaviria</taxon>
        <taxon>Heunggongvirae</taxon>
        <taxon>Uroviricota</taxon>
        <taxon>Caudoviricetes</taxon>
        <taxon>Sarkviridae</taxon>
        <taxon>Guernseyvirinae</taxon>
        <taxon>Cornellvirus</taxon>
        <taxon>Cornellvirus SenTO17</taxon>
    </lineage>
</organism>
<evidence type="ECO:0000313" key="2">
    <source>
        <dbReference type="EMBL" id="QJQ80387.1"/>
    </source>
</evidence>
<feature type="compositionally biased region" description="Basic and acidic residues" evidence="1">
    <location>
        <begin position="78"/>
        <end position="89"/>
    </location>
</feature>
<dbReference type="Proteomes" id="UP000515565">
    <property type="component" value="Segment"/>
</dbReference>
<sequence length="111" mass="13169">MRTFGIENHCYNSRVSGPLPRCEVKINHHEVLRNYYSNYSMIKINRNKLFQKWIITNYYDNLTSFYERRKAPVARCLRHNEHSGDRAEGSRSVTSRAESTDTLSLNDLRQQ</sequence>
<feature type="region of interest" description="Disordered" evidence="1">
    <location>
        <begin position="77"/>
        <end position="111"/>
    </location>
</feature>
<accession>A0A7G3T8L2</accession>
<dbReference type="EMBL" id="MT012729">
    <property type="protein sequence ID" value="QJQ80387.1"/>
    <property type="molecule type" value="Genomic_DNA"/>
</dbReference>
<name>A0A7G3T8L2_9CAUD</name>
<proteinExistence type="predicted"/>
<keyword evidence="3" id="KW-1185">Reference proteome</keyword>
<gene>
    <name evidence="2" type="ORF">vBSenTO17_04</name>
</gene>
<reference evidence="2 3" key="1">
    <citation type="submission" date="2020-02" db="EMBL/GenBank/DDBJ databases">
        <authorList>
            <person name="Kosznik-Kwasnicka K."/>
            <person name="Grabowski L."/>
            <person name="Grabski M."/>
            <person name="Wegrzyn A."/>
        </authorList>
    </citation>
    <scope>NUCLEOTIDE SEQUENCE [LARGE SCALE GENOMIC DNA]</scope>
</reference>
<evidence type="ECO:0000313" key="3">
    <source>
        <dbReference type="Proteomes" id="UP000515565"/>
    </source>
</evidence>
<protein>
    <submittedName>
        <fullName evidence="2">Uncharacterized protein</fullName>
    </submittedName>
</protein>
<evidence type="ECO:0000256" key="1">
    <source>
        <dbReference type="SAM" id="MobiDB-lite"/>
    </source>
</evidence>
<feature type="compositionally biased region" description="Polar residues" evidence="1">
    <location>
        <begin position="91"/>
        <end position="111"/>
    </location>
</feature>